<dbReference type="EMBL" id="LNIX01000009">
    <property type="protein sequence ID" value="OXA50446.1"/>
    <property type="molecule type" value="Genomic_DNA"/>
</dbReference>
<feature type="transmembrane region" description="Helical" evidence="13">
    <location>
        <begin position="354"/>
        <end position="375"/>
    </location>
</feature>
<feature type="transmembrane region" description="Helical" evidence="13">
    <location>
        <begin position="30"/>
        <end position="50"/>
    </location>
</feature>
<evidence type="ECO:0000256" key="13">
    <source>
        <dbReference type="SAM" id="Phobius"/>
    </source>
</evidence>
<dbReference type="GO" id="GO:0015293">
    <property type="term" value="F:symporter activity"/>
    <property type="evidence" value="ECO:0007669"/>
    <property type="project" value="TreeGrafter"/>
</dbReference>
<comment type="similarity">
    <text evidence="2 11">Belongs to the sodium:solute symporter (SSF) (TC 2.A.21) family.</text>
</comment>
<keyword evidence="3" id="KW-0813">Transport</keyword>
<keyword evidence="8" id="KW-0406">Ion transport</keyword>
<keyword evidence="9 13" id="KW-0472">Membrane</keyword>
<evidence type="ECO:0000313" key="14">
    <source>
        <dbReference type="EMBL" id="OXA50446.1"/>
    </source>
</evidence>
<evidence type="ECO:0000256" key="5">
    <source>
        <dbReference type="ARBA" id="ARBA00022692"/>
    </source>
</evidence>
<comment type="subcellular location">
    <subcellularLocation>
        <location evidence="1">Cell membrane</location>
        <topology evidence="1">Multi-pass membrane protein</topology>
    </subcellularLocation>
</comment>
<dbReference type="AlphaFoldDB" id="A0A226E1U3"/>
<keyword evidence="5 13" id="KW-0812">Transmembrane</keyword>
<evidence type="ECO:0000256" key="6">
    <source>
        <dbReference type="ARBA" id="ARBA00022989"/>
    </source>
</evidence>
<dbReference type="OrthoDB" id="6132759at2759"/>
<feature type="region of interest" description="Disordered" evidence="12">
    <location>
        <begin position="598"/>
        <end position="638"/>
    </location>
</feature>
<dbReference type="Gene3D" id="1.20.1730.10">
    <property type="entry name" value="Sodium/glucose cotransporter"/>
    <property type="match status" value="1"/>
</dbReference>
<dbReference type="NCBIfam" id="TIGR00813">
    <property type="entry name" value="sss"/>
    <property type="match status" value="1"/>
</dbReference>
<dbReference type="Proteomes" id="UP000198287">
    <property type="component" value="Unassembled WGS sequence"/>
</dbReference>
<evidence type="ECO:0000256" key="9">
    <source>
        <dbReference type="ARBA" id="ARBA00023136"/>
    </source>
</evidence>
<evidence type="ECO:0000256" key="2">
    <source>
        <dbReference type="ARBA" id="ARBA00006434"/>
    </source>
</evidence>
<name>A0A226E1U3_FOLCA</name>
<evidence type="ECO:0000256" key="7">
    <source>
        <dbReference type="ARBA" id="ARBA00023053"/>
    </source>
</evidence>
<evidence type="ECO:0000256" key="3">
    <source>
        <dbReference type="ARBA" id="ARBA00022448"/>
    </source>
</evidence>
<keyword evidence="7" id="KW-0915">Sodium</keyword>
<feature type="transmembrane region" description="Helical" evidence="13">
    <location>
        <begin position="93"/>
        <end position="123"/>
    </location>
</feature>
<sequence length="638" mass="70513">MSTTIDSILTSTGAPGRAALIIPDFGWEEWLVFGSVLAISVAIGIFFGCFGKKNQTNEEYLLGGRTMNPVPVALSLLCSYVSSITLLGTPVEIYMYGIQLSMVLIAYIPLTISLAFVYVPIYFQLQYISIYEYLEDRYSRFLRIVCSVINIIYGIFFMSLVVYAPALALKLVTGIDHRIMVAVIFLVCIFYSSIGGFKAVLWTDSLQAVIMVVSTAIVVIVGTSKLGGVSEVWKMADSTNRLNFFNFDVDPRTRHTFWTAVVGGYFQWLPMYANQAQIQRYVSLPNYRSVYIALGINLLGLFVLMGMTYFCGLVIFATYFTCDPILTKDIAAADQILPLFVAQTLEEYPGLPGLFVAGITCAALSTVSSGVNALAASVVEDYVKKWRPTWNDTKLAWVSKGIATATGFLSFGFVFIAEQMGNIFTAATSLFGIFGGPTFGVFICGMFFPWTNNLGVSLALLISVAFMSFLGVGQTVYNNRGDLPLQFKDLDMSCPADPNNGTFAGFIEREYDWKNKDWDALTQIFSISPLWYPCYGIISSVVLGLIFSFIFHKPSKVRPMESRLFIPIVLKLWKKICPGKLVGFVKFTKEELLENPELGGSSNSNEGFDGSYSPKKQSVISAPHLINDHVNNNGKNEG</sequence>
<dbReference type="InterPro" id="IPR038377">
    <property type="entry name" value="Na/Glc_symporter_sf"/>
</dbReference>
<evidence type="ECO:0000256" key="10">
    <source>
        <dbReference type="ARBA" id="ARBA00023201"/>
    </source>
</evidence>
<dbReference type="GO" id="GO:0006814">
    <property type="term" value="P:sodium ion transport"/>
    <property type="evidence" value="ECO:0007669"/>
    <property type="project" value="UniProtKB-KW"/>
</dbReference>
<feature type="transmembrane region" description="Helical" evidence="13">
    <location>
        <begin position="144"/>
        <end position="167"/>
    </location>
</feature>
<gene>
    <name evidence="14" type="ORF">Fcan01_14856</name>
</gene>
<dbReference type="PROSITE" id="PS50283">
    <property type="entry name" value="NA_SOLUT_SYMP_3"/>
    <property type="match status" value="1"/>
</dbReference>
<evidence type="ECO:0000313" key="15">
    <source>
        <dbReference type="Proteomes" id="UP000198287"/>
    </source>
</evidence>
<comment type="caution">
    <text evidence="14">The sequence shown here is derived from an EMBL/GenBank/DDBJ whole genome shotgun (WGS) entry which is preliminary data.</text>
</comment>
<feature type="transmembrane region" description="Helical" evidence="13">
    <location>
        <begin position="255"/>
        <end position="273"/>
    </location>
</feature>
<keyword evidence="6 13" id="KW-1133">Transmembrane helix</keyword>
<dbReference type="InterPro" id="IPR001734">
    <property type="entry name" value="Na/solute_symporter"/>
</dbReference>
<evidence type="ECO:0000256" key="1">
    <source>
        <dbReference type="ARBA" id="ARBA00004651"/>
    </source>
</evidence>
<feature type="transmembrane region" description="Helical" evidence="13">
    <location>
        <begin position="395"/>
        <end position="417"/>
    </location>
</feature>
<proteinExistence type="inferred from homology"/>
<keyword evidence="4" id="KW-1003">Cell membrane</keyword>
<feature type="compositionally biased region" description="Polar residues" evidence="12">
    <location>
        <begin position="629"/>
        <end position="638"/>
    </location>
</feature>
<accession>A0A226E1U3</accession>
<organism evidence="14 15">
    <name type="scientific">Folsomia candida</name>
    <name type="common">Springtail</name>
    <dbReference type="NCBI Taxonomy" id="158441"/>
    <lineage>
        <taxon>Eukaryota</taxon>
        <taxon>Metazoa</taxon>
        <taxon>Ecdysozoa</taxon>
        <taxon>Arthropoda</taxon>
        <taxon>Hexapoda</taxon>
        <taxon>Collembola</taxon>
        <taxon>Entomobryomorpha</taxon>
        <taxon>Isotomoidea</taxon>
        <taxon>Isotomidae</taxon>
        <taxon>Proisotominae</taxon>
        <taxon>Folsomia</taxon>
    </lineage>
</organism>
<feature type="transmembrane region" description="Helical" evidence="13">
    <location>
        <begin position="455"/>
        <end position="477"/>
    </location>
</feature>
<feature type="transmembrane region" description="Helical" evidence="13">
    <location>
        <begin position="423"/>
        <end position="448"/>
    </location>
</feature>
<dbReference type="CDD" id="cd11492">
    <property type="entry name" value="SLC5sbd_NIS-SMVT"/>
    <property type="match status" value="1"/>
</dbReference>
<protein>
    <submittedName>
        <fullName evidence="14">Sodium-coupled monocarboxylate transporter 1</fullName>
    </submittedName>
</protein>
<keyword evidence="15" id="KW-1185">Reference proteome</keyword>
<evidence type="ECO:0000256" key="8">
    <source>
        <dbReference type="ARBA" id="ARBA00023065"/>
    </source>
</evidence>
<dbReference type="PANTHER" id="PTHR42985">
    <property type="entry name" value="SODIUM-COUPLED MONOCARBOXYLATE TRANSPORTER"/>
    <property type="match status" value="1"/>
</dbReference>
<feature type="transmembrane region" description="Helical" evidence="13">
    <location>
        <begin position="530"/>
        <end position="551"/>
    </location>
</feature>
<dbReference type="PANTHER" id="PTHR42985:SF39">
    <property type="entry name" value="GH10366P"/>
    <property type="match status" value="1"/>
</dbReference>
<keyword evidence="10" id="KW-0739">Sodium transport</keyword>
<feature type="transmembrane region" description="Helical" evidence="13">
    <location>
        <begin position="179"/>
        <end position="201"/>
    </location>
</feature>
<dbReference type="Pfam" id="PF00474">
    <property type="entry name" value="SSF"/>
    <property type="match status" value="1"/>
</dbReference>
<reference evidence="14 15" key="1">
    <citation type="submission" date="2015-12" db="EMBL/GenBank/DDBJ databases">
        <title>The genome of Folsomia candida.</title>
        <authorList>
            <person name="Faddeeva A."/>
            <person name="Derks M.F."/>
            <person name="Anvar Y."/>
            <person name="Smit S."/>
            <person name="Van Straalen N."/>
            <person name="Roelofs D."/>
        </authorList>
    </citation>
    <scope>NUCLEOTIDE SEQUENCE [LARGE SCALE GENOMIC DNA]</scope>
    <source>
        <strain evidence="14 15">VU population</strain>
        <tissue evidence="14">Whole body</tissue>
    </source>
</reference>
<evidence type="ECO:0000256" key="11">
    <source>
        <dbReference type="RuleBase" id="RU362091"/>
    </source>
</evidence>
<feature type="transmembrane region" description="Helical" evidence="13">
    <location>
        <begin position="70"/>
        <end position="87"/>
    </location>
</feature>
<dbReference type="InterPro" id="IPR051163">
    <property type="entry name" value="Sodium:Solute_Symporter_SSF"/>
</dbReference>
<dbReference type="GO" id="GO:0005886">
    <property type="term" value="C:plasma membrane"/>
    <property type="evidence" value="ECO:0007669"/>
    <property type="project" value="UniProtKB-SubCell"/>
</dbReference>
<feature type="transmembrane region" description="Helical" evidence="13">
    <location>
        <begin position="208"/>
        <end position="227"/>
    </location>
</feature>
<evidence type="ECO:0000256" key="12">
    <source>
        <dbReference type="SAM" id="MobiDB-lite"/>
    </source>
</evidence>
<evidence type="ECO:0000256" key="4">
    <source>
        <dbReference type="ARBA" id="ARBA00022475"/>
    </source>
</evidence>
<dbReference type="OMA" id="IEREYDW"/>
<feature type="transmembrane region" description="Helical" evidence="13">
    <location>
        <begin position="294"/>
        <end position="320"/>
    </location>
</feature>